<feature type="transmembrane region" description="Helical" evidence="2">
    <location>
        <begin position="32"/>
        <end position="54"/>
    </location>
</feature>
<feature type="region of interest" description="Disordered" evidence="1">
    <location>
        <begin position="138"/>
        <end position="159"/>
    </location>
</feature>
<gene>
    <name evidence="3" type="ORF">SAMN05444858_1406</name>
</gene>
<name>A0A1N7FLA4_9ACTN</name>
<feature type="region of interest" description="Disordered" evidence="1">
    <location>
        <begin position="176"/>
        <end position="227"/>
    </location>
</feature>
<feature type="compositionally biased region" description="Low complexity" evidence="1">
    <location>
        <begin position="258"/>
        <end position="290"/>
    </location>
</feature>
<evidence type="ECO:0000256" key="2">
    <source>
        <dbReference type="SAM" id="Phobius"/>
    </source>
</evidence>
<feature type="region of interest" description="Disordered" evidence="1">
    <location>
        <begin position="258"/>
        <end position="400"/>
    </location>
</feature>
<keyword evidence="2" id="KW-0472">Membrane</keyword>
<feature type="compositionally biased region" description="Low complexity" evidence="1">
    <location>
        <begin position="383"/>
        <end position="396"/>
    </location>
</feature>
<evidence type="ECO:0000313" key="4">
    <source>
        <dbReference type="Proteomes" id="UP000186004"/>
    </source>
</evidence>
<reference evidence="3 4" key="1">
    <citation type="submission" date="2017-01" db="EMBL/GenBank/DDBJ databases">
        <authorList>
            <person name="Mah S.A."/>
            <person name="Swanson W.J."/>
            <person name="Moy G.W."/>
            <person name="Vacquier V.D."/>
        </authorList>
    </citation>
    <scope>NUCLEOTIDE SEQUENCE [LARGE SCALE GENOMIC DNA]</scope>
    <source>
        <strain evidence="3 4">DSM 45758</strain>
    </source>
</reference>
<dbReference type="RefSeq" id="WP_076474098.1">
    <property type="nucleotide sequence ID" value="NZ_FTNF01000040.1"/>
</dbReference>
<evidence type="ECO:0000256" key="1">
    <source>
        <dbReference type="SAM" id="MobiDB-lite"/>
    </source>
</evidence>
<keyword evidence="2" id="KW-1133">Transmembrane helix</keyword>
<sequence length="530" mass="55335">MTTAESQEVRSNPFGWLGRAWRGFRRWRRQRPFWGGLFTMLAGLEIFGSTQMSLNGLVFKMGPTGFLTWLIPAILITCGLLFWFSPAQRTFYAVVAAVTAVYSLIGVNLGGFFIGLLLGMVGSALGFAWVPRRTPAAQQDTAELPAATSSTEEPSTGTADADEAALVDELMPRQRAEEPTGVLADVPPQPRNPLREPASAEPSAGTETTRGTPAVDPEGPAAGGRHRDPKTYAILLVTTAAVAAGLVGLRPVEPAAAAPACPGPTATAKPTVKPTAPSSPSPSASSSSTPDPDESSDGNLLTDIVDGITGLLTGDDSDDDRAASPSTTTRPGGGSTATPTRAASPGDRPGASSQPGKPARDTCGAPTPGKPEPVEVGKPLPRVAADPDVPKVAAKPGKLTGSKQTMTGLHFAGIAELDTDDGKLKTLMFTMDKAVTNDFVLRVGGPEGKTVRYVTKQLIVKGDVTFYATRYVGRLKGVKVTLTPDLPFPDGLPVTSPVPITFTDVVVDLAYIDCDTLTANTRTPLHIDLT</sequence>
<feature type="transmembrane region" description="Helical" evidence="2">
    <location>
        <begin position="66"/>
        <end position="84"/>
    </location>
</feature>
<organism evidence="3 4">
    <name type="scientific">Micromonospora avicenniae</name>
    <dbReference type="NCBI Taxonomy" id="1198245"/>
    <lineage>
        <taxon>Bacteria</taxon>
        <taxon>Bacillati</taxon>
        <taxon>Actinomycetota</taxon>
        <taxon>Actinomycetes</taxon>
        <taxon>Micromonosporales</taxon>
        <taxon>Micromonosporaceae</taxon>
        <taxon>Micromonospora</taxon>
    </lineage>
</organism>
<dbReference type="AlphaFoldDB" id="A0A1N7FLA4"/>
<feature type="transmembrane region" description="Helical" evidence="2">
    <location>
        <begin position="91"/>
        <end position="107"/>
    </location>
</feature>
<dbReference type="Proteomes" id="UP000186004">
    <property type="component" value="Unassembled WGS sequence"/>
</dbReference>
<dbReference type="InterPro" id="IPR046096">
    <property type="entry name" value="DUF6114"/>
</dbReference>
<protein>
    <submittedName>
        <fullName evidence="3">Uncharacterized protein</fullName>
    </submittedName>
</protein>
<feature type="compositionally biased region" description="Low complexity" evidence="1">
    <location>
        <begin position="323"/>
        <end position="346"/>
    </location>
</feature>
<dbReference type="STRING" id="1198245.SAMN05444858_1406"/>
<dbReference type="Pfam" id="PF19609">
    <property type="entry name" value="DUF6114"/>
    <property type="match status" value="1"/>
</dbReference>
<accession>A0A1N7FLA4</accession>
<evidence type="ECO:0000313" key="3">
    <source>
        <dbReference type="EMBL" id="SIS01045.1"/>
    </source>
</evidence>
<proteinExistence type="predicted"/>
<keyword evidence="2" id="KW-0812">Transmembrane</keyword>
<feature type="compositionally biased region" description="Polar residues" evidence="1">
    <location>
        <begin position="138"/>
        <end position="158"/>
    </location>
</feature>
<dbReference type="EMBL" id="FTNF01000040">
    <property type="protein sequence ID" value="SIS01045.1"/>
    <property type="molecule type" value="Genomic_DNA"/>
</dbReference>
<keyword evidence="4" id="KW-1185">Reference proteome</keyword>
<dbReference type="OrthoDB" id="3535986at2"/>